<sequence length="97" mass="11192">MKTLILNSTTITLQLWDTAGQERYRSITEQYYRKADGILAMYDVTHAASFSAVRGWMDSAWFHECSAKTGYNMDELMVHLAMLVTKDDRQCEDAFLL</sequence>
<dbReference type="AlphaFoldDB" id="A0A3Q2PYX8"/>
<dbReference type="SUPFAM" id="SSF52540">
    <property type="entry name" value="P-loop containing nucleoside triphosphate hydrolases"/>
    <property type="match status" value="1"/>
</dbReference>
<keyword evidence="1" id="KW-0547">Nucleotide-binding</keyword>
<dbReference type="Ensembl" id="ENSFHET00000028402.1">
    <property type="protein sequence ID" value="ENSFHEP00000019218.1"/>
    <property type="gene ID" value="ENSFHEG00000021119.1"/>
</dbReference>
<dbReference type="PANTHER" id="PTHR47977">
    <property type="entry name" value="RAS-RELATED PROTEIN RAB"/>
    <property type="match status" value="1"/>
</dbReference>
<dbReference type="Gene3D" id="3.40.50.300">
    <property type="entry name" value="P-loop containing nucleotide triphosphate hydrolases"/>
    <property type="match status" value="1"/>
</dbReference>
<reference evidence="3" key="2">
    <citation type="submission" date="2025-09" db="UniProtKB">
        <authorList>
            <consortium name="Ensembl"/>
        </authorList>
    </citation>
    <scope>IDENTIFICATION</scope>
</reference>
<dbReference type="Pfam" id="PF00071">
    <property type="entry name" value="Ras"/>
    <property type="match status" value="1"/>
</dbReference>
<dbReference type="InterPro" id="IPR001806">
    <property type="entry name" value="Small_GTPase"/>
</dbReference>
<evidence type="ECO:0000313" key="4">
    <source>
        <dbReference type="Proteomes" id="UP000265000"/>
    </source>
</evidence>
<dbReference type="PROSITE" id="PS51419">
    <property type="entry name" value="RAB"/>
    <property type="match status" value="1"/>
</dbReference>
<dbReference type="STRING" id="8078.ENSFHEP00000019218"/>
<proteinExistence type="predicted"/>
<evidence type="ECO:0000313" key="3">
    <source>
        <dbReference type="Ensembl" id="ENSFHEP00000019218.1"/>
    </source>
</evidence>
<dbReference type="GO" id="GO:0003924">
    <property type="term" value="F:GTPase activity"/>
    <property type="evidence" value="ECO:0007669"/>
    <property type="project" value="InterPro"/>
</dbReference>
<organism evidence="3 4">
    <name type="scientific">Fundulus heteroclitus</name>
    <name type="common">Killifish</name>
    <name type="synonym">Mummichog</name>
    <dbReference type="NCBI Taxonomy" id="8078"/>
    <lineage>
        <taxon>Eukaryota</taxon>
        <taxon>Metazoa</taxon>
        <taxon>Chordata</taxon>
        <taxon>Craniata</taxon>
        <taxon>Vertebrata</taxon>
        <taxon>Euteleostomi</taxon>
        <taxon>Actinopterygii</taxon>
        <taxon>Neopterygii</taxon>
        <taxon>Teleostei</taxon>
        <taxon>Neoteleostei</taxon>
        <taxon>Acanthomorphata</taxon>
        <taxon>Ovalentaria</taxon>
        <taxon>Atherinomorphae</taxon>
        <taxon>Cyprinodontiformes</taxon>
        <taxon>Fundulidae</taxon>
        <taxon>Fundulus</taxon>
    </lineage>
</organism>
<name>A0A3Q2PYX8_FUNHE</name>
<dbReference type="InterPro" id="IPR027417">
    <property type="entry name" value="P-loop_NTPase"/>
</dbReference>
<dbReference type="InterPro" id="IPR050227">
    <property type="entry name" value="Rab"/>
</dbReference>
<keyword evidence="2" id="KW-0342">GTP-binding</keyword>
<accession>A0A3Q2PYX8</accession>
<dbReference type="SMART" id="SM00175">
    <property type="entry name" value="RAB"/>
    <property type="match status" value="1"/>
</dbReference>
<dbReference type="CDD" id="cd00154">
    <property type="entry name" value="Rab"/>
    <property type="match status" value="1"/>
</dbReference>
<dbReference type="GO" id="GO:0005525">
    <property type="term" value="F:GTP binding"/>
    <property type="evidence" value="ECO:0007669"/>
    <property type="project" value="UniProtKB-KW"/>
</dbReference>
<dbReference type="GeneTree" id="ENSGT00940000165330"/>
<evidence type="ECO:0000256" key="2">
    <source>
        <dbReference type="ARBA" id="ARBA00023134"/>
    </source>
</evidence>
<protein>
    <submittedName>
        <fullName evidence="3">Si:ch211-247i17.1</fullName>
    </submittedName>
</protein>
<keyword evidence="4" id="KW-1185">Reference proteome</keyword>
<reference evidence="3" key="1">
    <citation type="submission" date="2025-08" db="UniProtKB">
        <authorList>
            <consortium name="Ensembl"/>
        </authorList>
    </citation>
    <scope>IDENTIFICATION</scope>
</reference>
<dbReference type="Proteomes" id="UP000265000">
    <property type="component" value="Unplaced"/>
</dbReference>
<evidence type="ECO:0000256" key="1">
    <source>
        <dbReference type="ARBA" id="ARBA00022741"/>
    </source>
</evidence>